<proteinExistence type="predicted"/>
<comment type="caution">
    <text evidence="1">The sequence shown here is derived from an EMBL/GenBank/DDBJ whole genome shotgun (WGS) entry which is preliminary data.</text>
</comment>
<gene>
    <name evidence="1" type="ORF">Glove_482g92</name>
</gene>
<organism evidence="1 2">
    <name type="scientific">Diversispora epigaea</name>
    <dbReference type="NCBI Taxonomy" id="1348612"/>
    <lineage>
        <taxon>Eukaryota</taxon>
        <taxon>Fungi</taxon>
        <taxon>Fungi incertae sedis</taxon>
        <taxon>Mucoromycota</taxon>
        <taxon>Glomeromycotina</taxon>
        <taxon>Glomeromycetes</taxon>
        <taxon>Diversisporales</taxon>
        <taxon>Diversisporaceae</taxon>
        <taxon>Diversispora</taxon>
    </lineage>
</organism>
<evidence type="ECO:0000313" key="1">
    <source>
        <dbReference type="EMBL" id="RHZ51171.1"/>
    </source>
</evidence>
<protein>
    <submittedName>
        <fullName evidence="1">Uncharacterized protein</fullName>
    </submittedName>
</protein>
<keyword evidence="2" id="KW-1185">Reference proteome</keyword>
<evidence type="ECO:0000313" key="2">
    <source>
        <dbReference type="Proteomes" id="UP000266861"/>
    </source>
</evidence>
<name>A0A397GJL7_9GLOM</name>
<dbReference type="AlphaFoldDB" id="A0A397GJL7"/>
<dbReference type="OrthoDB" id="2434003at2759"/>
<reference evidence="1 2" key="1">
    <citation type="submission" date="2018-08" db="EMBL/GenBank/DDBJ databases">
        <title>Genome and evolution of the arbuscular mycorrhizal fungus Diversispora epigaea (formerly Glomus versiforme) and its bacterial endosymbionts.</title>
        <authorList>
            <person name="Sun X."/>
            <person name="Fei Z."/>
            <person name="Harrison M."/>
        </authorList>
    </citation>
    <scope>NUCLEOTIDE SEQUENCE [LARGE SCALE GENOMIC DNA]</scope>
    <source>
        <strain evidence="1 2">IT104</strain>
    </source>
</reference>
<sequence>MYQVDHDRTLMINPDNNDIKRAKLEKHLSRQEITVNIGDLKRKFSQSSSQLILELQEGVDQISELDLTWRDPLASKVISDKSDLVQNLSGGAKKSFMKPSHKMRVQTPSIIRDMCATFVENFRDDNIEALPQHLYHDNTWKESNETLANVTKDIFDSLRDIWRNPAFDTEFVNAQSEGTYVTDIIVPLIRASLRKLPTKKNGFLSTAERQSLASADRREKGKQGKRPNVMFMEKHREKLYELMSCRPDKNEFGILGVQIAGSMMYLNILIKDSYDIHRLFHLCSVEIPIRPSSGEDVLQFVEALLLLRNIMIVNISLLFHSSKTRSERLKRQSSSSTISSPKYYDD</sequence>
<dbReference type="Proteomes" id="UP000266861">
    <property type="component" value="Unassembled WGS sequence"/>
</dbReference>
<accession>A0A397GJL7</accession>
<dbReference type="EMBL" id="PQFF01000421">
    <property type="protein sequence ID" value="RHZ51171.1"/>
    <property type="molecule type" value="Genomic_DNA"/>
</dbReference>